<proteinExistence type="predicted"/>
<dbReference type="EMBL" id="JANTQA010000070">
    <property type="protein sequence ID" value="KAJ3425150.1"/>
    <property type="molecule type" value="Genomic_DNA"/>
</dbReference>
<dbReference type="Proteomes" id="UP001146793">
    <property type="component" value="Unassembled WGS sequence"/>
</dbReference>
<reference evidence="2" key="1">
    <citation type="submission" date="2022-08" db="EMBL/GenBank/DDBJ databases">
        <title>Novel sulphate-reducing endosymbionts in the free-living metamonad Anaeramoeba.</title>
        <authorList>
            <person name="Jerlstrom-Hultqvist J."/>
            <person name="Cepicka I."/>
            <person name="Gallot-Lavallee L."/>
            <person name="Salas-Leiva D."/>
            <person name="Curtis B.A."/>
            <person name="Zahonova K."/>
            <person name="Pipaliya S."/>
            <person name="Dacks J."/>
            <person name="Roger A.J."/>
        </authorList>
    </citation>
    <scope>NUCLEOTIDE SEQUENCE</scope>
    <source>
        <strain evidence="2">Busselton2</strain>
    </source>
</reference>
<comment type="caution">
    <text evidence="2">The sequence shown here is derived from an EMBL/GenBank/DDBJ whole genome shotgun (WGS) entry which is preliminary data.</text>
</comment>
<protein>
    <submittedName>
        <fullName evidence="2">Uncharacterized protein</fullName>
    </submittedName>
</protein>
<feature type="compositionally biased region" description="Basic residues" evidence="1">
    <location>
        <begin position="124"/>
        <end position="144"/>
    </location>
</feature>
<feature type="region of interest" description="Disordered" evidence="1">
    <location>
        <begin position="29"/>
        <end position="75"/>
    </location>
</feature>
<evidence type="ECO:0000313" key="2">
    <source>
        <dbReference type="EMBL" id="KAJ3425150.1"/>
    </source>
</evidence>
<feature type="compositionally biased region" description="Basic residues" evidence="1">
    <location>
        <begin position="46"/>
        <end position="75"/>
    </location>
</feature>
<name>A0AAV7Y8F3_9EUKA</name>
<evidence type="ECO:0000313" key="3">
    <source>
        <dbReference type="Proteomes" id="UP001146793"/>
    </source>
</evidence>
<feature type="region of interest" description="Disordered" evidence="1">
    <location>
        <begin position="117"/>
        <end position="163"/>
    </location>
</feature>
<evidence type="ECO:0000256" key="1">
    <source>
        <dbReference type="SAM" id="MobiDB-lite"/>
    </source>
</evidence>
<dbReference type="AlphaFoldDB" id="A0AAV7Y8F3"/>
<accession>A0AAV7Y8F3</accession>
<organism evidence="2 3">
    <name type="scientific">Anaeramoeba flamelloides</name>
    <dbReference type="NCBI Taxonomy" id="1746091"/>
    <lineage>
        <taxon>Eukaryota</taxon>
        <taxon>Metamonada</taxon>
        <taxon>Anaeramoebidae</taxon>
        <taxon>Anaeramoeba</taxon>
    </lineage>
</organism>
<gene>
    <name evidence="2" type="ORF">M0812_27584</name>
</gene>
<sequence length="198" mass="23617">MFSFLNQSPKDQFDLINNEKPKEKLLCQKKKSKIKVLGNSPNQIKRPNKKNSRKKFKSSPKKKKKNPKLTVRNKKIKDQENIARCDYQSSKICLGKLTKHNKNEIVLFGQSYETTFETKDTNQRRTRRKKKKKKKKKREKKKRKSEKDKKRPQTENIKQKKTKLINLTESLSNHHFDIFSSGSPSCYSETKHLKREYF</sequence>